<sequence>MDNLAAALALVPERSCVCIPESPEVTWAKGHARTSTNPQATLQSVAVKAYQKDAEAFITAARDGLLARVGDGIMSWLELVRHQEATGTAPPVIIKQLDAVAPGWRVSTLADLTIAASVLTDRNPQRWKQPWLSMTTAELREYRQSGQEWINGIRSMRDRLRGAGIGHILDEKFPKWDDGKTFIEIIQAREHAEKSVRRATAKAEQAAATATPPTDAETTLTAADRRFLAAARRGNLATTPFADTWHTALKRRNLAPAARIEVDEVLPGWAALSFGRLNRHMRLSAELASVWKKPWSTRLSDDAPSRLVDALADIQTFIGAANAGRLSRVPGALIRLRSLRALEAEGLLAEELTGVLDRVAPKWREDAPGALDKEWVSFRLDFAMFLAEQMLGYIKSGTFGGSKSATHWLADIRIAESRGRLPKAILVQLDELAPRWRELSPSDIDRVTHGLLAAEPIGDTETPANTEPEVVVADEVPTLVATPPREESLATVTAMPSSRGALVREVISLAQQLSGVVAQLDAEHPGWQSALDPRTLRLSPDSLV</sequence>
<geneLocation type="plasmid" evidence="2 3">
    <name>pNBRC108728a</name>
</geneLocation>
<feature type="region of interest" description="Disordered" evidence="1">
    <location>
        <begin position="196"/>
        <end position="216"/>
    </location>
</feature>
<keyword evidence="2" id="KW-0614">Plasmid</keyword>
<dbReference type="RefSeq" id="WP_286347222.1">
    <property type="nucleotide sequence ID" value="NZ_AP027733.1"/>
</dbReference>
<evidence type="ECO:0000256" key="1">
    <source>
        <dbReference type="SAM" id="MobiDB-lite"/>
    </source>
</evidence>
<dbReference type="EMBL" id="AP027733">
    <property type="protein sequence ID" value="BDZ52363.1"/>
    <property type="molecule type" value="Genomic_DNA"/>
</dbReference>
<keyword evidence="3" id="KW-1185">Reference proteome</keyword>
<dbReference type="Proteomes" id="UP001321486">
    <property type="component" value="Plasmid pNBRC108728a"/>
</dbReference>
<proteinExistence type="predicted"/>
<gene>
    <name evidence="2" type="ORF">GCM10025867_46040</name>
</gene>
<reference evidence="3" key="1">
    <citation type="journal article" date="2019" name="Int. J. Syst. Evol. Microbiol.">
        <title>The Global Catalogue of Microorganisms (GCM) 10K type strain sequencing project: providing services to taxonomists for standard genome sequencing and annotation.</title>
        <authorList>
            <consortium name="The Broad Institute Genomics Platform"/>
            <consortium name="The Broad Institute Genome Sequencing Center for Infectious Disease"/>
            <person name="Wu L."/>
            <person name="Ma J."/>
        </authorList>
    </citation>
    <scope>NUCLEOTIDE SEQUENCE [LARGE SCALE GENOMIC DNA]</scope>
    <source>
        <strain evidence="3">NBRC 108728</strain>
    </source>
</reference>
<evidence type="ECO:0000313" key="2">
    <source>
        <dbReference type="EMBL" id="BDZ52363.1"/>
    </source>
</evidence>
<evidence type="ECO:0000313" key="3">
    <source>
        <dbReference type="Proteomes" id="UP001321486"/>
    </source>
</evidence>
<feature type="compositionally biased region" description="Low complexity" evidence="1">
    <location>
        <begin position="202"/>
        <end position="216"/>
    </location>
</feature>
<accession>A0ABM8GV65</accession>
<protein>
    <submittedName>
        <fullName evidence="2">Uncharacterized protein</fullName>
    </submittedName>
</protein>
<name>A0ABM8GV65_9MICO</name>
<organism evidence="2 3">
    <name type="scientific">Frondihabitans sucicola</name>
    <dbReference type="NCBI Taxonomy" id="1268041"/>
    <lineage>
        <taxon>Bacteria</taxon>
        <taxon>Bacillati</taxon>
        <taxon>Actinomycetota</taxon>
        <taxon>Actinomycetes</taxon>
        <taxon>Micrococcales</taxon>
        <taxon>Microbacteriaceae</taxon>
        <taxon>Frondihabitans</taxon>
    </lineage>
</organism>